<dbReference type="KEGG" id="fsu:Fisuc_2657"/>
<keyword evidence="5" id="KW-1185">Reference proteome</keyword>
<evidence type="ECO:0000313" key="3">
    <source>
        <dbReference type="EMBL" id="ADL26677.1"/>
    </source>
</evidence>
<reference evidence="4" key="2">
    <citation type="submission" date="2010-08" db="EMBL/GenBank/DDBJ databases">
        <title>Complete sequence of Fibrobacter succinogenes subsp. succinogenes S85.</title>
        <authorList>
            <person name="Durkin A.S."/>
            <person name="Nelson K.E."/>
            <person name="Morrison M."/>
            <person name="Forsberg C.W."/>
            <person name="Wilson D.B."/>
            <person name="Russell J.B."/>
            <person name="Cann I.K.O."/>
            <person name="Mackie R.I."/>
            <person name="White B.A."/>
        </authorList>
    </citation>
    <scope>NUCLEOTIDE SEQUENCE [LARGE SCALE GENOMIC DNA]</scope>
    <source>
        <strain evidence="4">ATCC 19169 / S85</strain>
    </source>
</reference>
<protein>
    <recommendedName>
        <fullName evidence="1">Polysaccharide pyruvyl transferase domain-containing protein</fullName>
    </recommendedName>
</protein>
<accession>C9RMK8</accession>
<name>C9RMK8_FIBSS</name>
<dbReference type="InterPro" id="IPR007345">
    <property type="entry name" value="Polysacch_pyruvyl_Trfase"/>
</dbReference>
<sequence>MNVVIVTQRLENNYGGILQNYALQKILIRNNHSPITVDVLPRQTPWWIYLCSWMKTCLFLFFKAKRRHFAKIGKIPFRNSLFGLFVSENIKTTGLCRKLSKNVLAQYKADAVIVGSDQVWRPMYNCRIEDMFLKFAKDFPMKRISYAASFGVDFWEYTPQKTKVCSELAQKFDAISVREESGVELCKVHLGVDATWVLDPTLLLTKEDYLPICEEVPVCNEKYLAVYVLDENEEVITTYKKKATARGLIVKKFHADSKSTLTIPEWLAVFRDASYVVTDSFHGTVFSIIFGKEFKCIYNEKRGSARFKSLLNLYNSGKIETMREFSLNWLKNALEK</sequence>
<organism evidence="3 4">
    <name type="scientific">Fibrobacter succinogenes (strain ATCC 19169 / S85)</name>
    <dbReference type="NCBI Taxonomy" id="59374"/>
    <lineage>
        <taxon>Bacteria</taxon>
        <taxon>Pseudomonadati</taxon>
        <taxon>Fibrobacterota</taxon>
        <taxon>Fibrobacteria</taxon>
        <taxon>Fibrobacterales</taxon>
        <taxon>Fibrobacteraceae</taxon>
        <taxon>Fibrobacter</taxon>
    </lineage>
</organism>
<reference evidence="3" key="3">
    <citation type="submission" date="2010-08" db="EMBL/GenBank/DDBJ databases">
        <authorList>
            <person name="Durkin A.S."/>
            <person name="Nelson K.E."/>
            <person name="Morrison M."/>
            <person name="Forsberg C.W."/>
            <person name="Wilson D.B."/>
            <person name="Russell J.B."/>
            <person name="Cann I.K.O."/>
            <person name="Mackie R.I."/>
            <person name="White B.A."/>
        </authorList>
    </citation>
    <scope>NUCLEOTIDE SEQUENCE</scope>
    <source>
        <strain evidence="3">S85</strain>
    </source>
</reference>
<gene>
    <name evidence="2" type="ordered locus">Fisuc_2657</name>
    <name evidence="3" type="ordered locus">FSU_3226</name>
</gene>
<dbReference type="Pfam" id="PF04230">
    <property type="entry name" value="PS_pyruv_trans"/>
    <property type="match status" value="1"/>
</dbReference>
<dbReference type="EMBL" id="CP002158">
    <property type="protein sequence ID" value="ADL26677.1"/>
    <property type="molecule type" value="Genomic_DNA"/>
</dbReference>
<dbReference type="OrthoDB" id="9799278at2"/>
<dbReference type="Proteomes" id="UP000001497">
    <property type="component" value="Chromosome"/>
</dbReference>
<dbReference type="EMBL" id="CP001792">
    <property type="protein sequence ID" value="ACX76240.1"/>
    <property type="molecule type" value="Genomic_DNA"/>
</dbReference>
<dbReference type="PATRIC" id="fig|59374.8.peg.3085"/>
<dbReference type="KEGG" id="fsc:FSU_3226"/>
<reference evidence="2 5" key="1">
    <citation type="submission" date="2009-10" db="EMBL/GenBank/DDBJ databases">
        <title>Complete sequence of Fibrobacter succinogenes subsp. succinogenes S85.</title>
        <authorList>
            <consortium name="US DOE Joint Genome Institute"/>
            <person name="Lucas S."/>
            <person name="Copeland A."/>
            <person name="Lapidus A."/>
            <person name="Glavina del Rio T."/>
            <person name="Tice H."/>
            <person name="Bruce D."/>
            <person name="Goodwin L."/>
            <person name="Pitluck S."/>
            <person name="Chertkov O."/>
            <person name="Detter J.C."/>
            <person name="Han C."/>
            <person name="Tapia R."/>
            <person name="Larimer F."/>
            <person name="Land M."/>
            <person name="Hauser L."/>
            <person name="Kyrpides N."/>
            <person name="Mikhailova N."/>
            <person name="Weimer P.J."/>
            <person name="Stevenson D.M."/>
            <person name="Boyum J."/>
            <person name="Brumm P.I."/>
            <person name="Mead D."/>
        </authorList>
    </citation>
    <scope>NUCLEOTIDE SEQUENCE [LARGE SCALE GENOMIC DNA]</scope>
    <source>
        <strain evidence="5">ATCC 19169 / S85</strain>
        <strain evidence="2">S85</strain>
    </source>
</reference>
<dbReference type="eggNOG" id="COG2327">
    <property type="taxonomic scope" value="Bacteria"/>
</dbReference>
<feature type="domain" description="Polysaccharide pyruvyl transferase" evidence="1">
    <location>
        <begin position="13"/>
        <end position="299"/>
    </location>
</feature>
<evidence type="ECO:0000313" key="4">
    <source>
        <dbReference type="Proteomes" id="UP000000517"/>
    </source>
</evidence>
<evidence type="ECO:0000313" key="5">
    <source>
        <dbReference type="Proteomes" id="UP000001497"/>
    </source>
</evidence>
<proteinExistence type="predicted"/>
<dbReference type="AlphaFoldDB" id="C9RMK8"/>
<evidence type="ECO:0000259" key="1">
    <source>
        <dbReference type="Pfam" id="PF04230"/>
    </source>
</evidence>
<dbReference type="RefSeq" id="WP_014547254.1">
    <property type="nucleotide sequence ID" value="NC_013410.1"/>
</dbReference>
<dbReference type="Proteomes" id="UP000000517">
    <property type="component" value="Chromosome"/>
</dbReference>
<dbReference type="STRING" id="59374.FSU_3226"/>
<evidence type="ECO:0000313" key="2">
    <source>
        <dbReference type="EMBL" id="ACX76240.1"/>
    </source>
</evidence>
<dbReference type="HOGENOM" id="CLU_025617_1_0_0"/>